<dbReference type="AlphaFoldDB" id="A0AAW9LHS1"/>
<dbReference type="Proteomes" id="UP001303386">
    <property type="component" value="Unassembled WGS sequence"/>
</dbReference>
<name>A0AAW9LHS1_KLEAE</name>
<dbReference type="RefSeq" id="WP_308953075.1">
    <property type="nucleotide sequence ID" value="NZ_JARELW010000001.1"/>
</dbReference>
<evidence type="ECO:0000313" key="1">
    <source>
        <dbReference type="EMBL" id="MEA8797648.1"/>
    </source>
</evidence>
<proteinExistence type="predicted"/>
<evidence type="ECO:0000313" key="2">
    <source>
        <dbReference type="Proteomes" id="UP001303386"/>
    </source>
</evidence>
<dbReference type="EMBL" id="JARELW010000001">
    <property type="protein sequence ID" value="MEA8797648.1"/>
    <property type="molecule type" value="Genomic_DNA"/>
</dbReference>
<accession>A0AAW9LHS1</accession>
<protein>
    <submittedName>
        <fullName evidence="1">Uncharacterized protein</fullName>
    </submittedName>
</protein>
<sequence>MQALPRLTADRLAVLPEGTRLKMGGHIVKYVGRGSFTNASGITLNMVDYIDSGGIPGSFEEKIFLSTATEHLNAVQCENCLALRLPEDCVVRTITNYMTTRQAHFCDDKGCAQKYFIKHPGRQPSGRRSKW</sequence>
<gene>
    <name evidence="1" type="ORF">PZT46_00035</name>
</gene>
<reference evidence="1" key="1">
    <citation type="journal article" date="2023" name="J. Hosp. Infect.">
        <title>Cross-contamination of carbapenem-resistant Gram-negative bacteria between patients and hospital environment in the first year of a newly built surgical ward.</title>
        <authorList>
            <person name="Boutin S."/>
            <person name="Scherrer M."/>
            <person name="Spath I."/>
            <person name="Kocer K."/>
            <person name="Heeg K."/>
            <person name="Nurjadi D."/>
        </authorList>
    </citation>
    <scope>NUCLEOTIDE SEQUENCE</scope>
    <source>
        <strain evidence="1">KE10384</strain>
    </source>
</reference>
<organism evidence="1 2">
    <name type="scientific">Klebsiella aerogenes</name>
    <name type="common">Enterobacter aerogenes</name>
    <dbReference type="NCBI Taxonomy" id="548"/>
    <lineage>
        <taxon>Bacteria</taxon>
        <taxon>Pseudomonadati</taxon>
        <taxon>Pseudomonadota</taxon>
        <taxon>Gammaproteobacteria</taxon>
        <taxon>Enterobacterales</taxon>
        <taxon>Enterobacteriaceae</taxon>
        <taxon>Klebsiella/Raoultella group</taxon>
        <taxon>Klebsiella</taxon>
    </lineage>
</organism>
<comment type="caution">
    <text evidence="1">The sequence shown here is derived from an EMBL/GenBank/DDBJ whole genome shotgun (WGS) entry which is preliminary data.</text>
</comment>